<feature type="chain" id="PRO_5003999497" evidence="7">
    <location>
        <begin position="20"/>
        <end position="136"/>
    </location>
</feature>
<feature type="signal peptide" evidence="7">
    <location>
        <begin position="1"/>
        <end position="19"/>
    </location>
</feature>
<dbReference type="InParanoid" id="L9KGJ7"/>
<dbReference type="STRING" id="246437.L9KGJ7"/>
<keyword evidence="10" id="KW-1185">Reference proteome</keyword>
<evidence type="ECO:0000313" key="9">
    <source>
        <dbReference type="EMBL" id="ELW61861.1"/>
    </source>
</evidence>
<keyword evidence="2" id="KW-1003">Cell membrane</keyword>
<evidence type="ECO:0000313" key="10">
    <source>
        <dbReference type="Proteomes" id="UP000011518"/>
    </source>
</evidence>
<keyword evidence="5" id="KW-1015">Disulfide bond</keyword>
<dbReference type="AlphaFoldDB" id="L9KGJ7"/>
<reference evidence="10" key="1">
    <citation type="submission" date="2012-07" db="EMBL/GenBank/DDBJ databases">
        <title>Genome of the Chinese tree shrew, a rising model animal genetically related to primates.</title>
        <authorList>
            <person name="Zhang G."/>
            <person name="Fan Y."/>
            <person name="Yao Y."/>
            <person name="Huang Z."/>
        </authorList>
    </citation>
    <scope>NUCLEOTIDE SEQUENCE [LARGE SCALE GENOMIC DNA]</scope>
</reference>
<dbReference type="Proteomes" id="UP000011518">
    <property type="component" value="Unassembled WGS sequence"/>
</dbReference>
<gene>
    <name evidence="9" type="ORF">TREES_T100017824</name>
</gene>
<evidence type="ECO:0000256" key="1">
    <source>
        <dbReference type="ARBA" id="ARBA00004236"/>
    </source>
</evidence>
<evidence type="ECO:0000259" key="8">
    <source>
        <dbReference type="Pfam" id="PF00021"/>
    </source>
</evidence>
<organism evidence="9 10">
    <name type="scientific">Tupaia chinensis</name>
    <name type="common">Chinese tree shrew</name>
    <name type="synonym">Tupaia belangeri chinensis</name>
    <dbReference type="NCBI Taxonomy" id="246437"/>
    <lineage>
        <taxon>Eukaryota</taxon>
        <taxon>Metazoa</taxon>
        <taxon>Chordata</taxon>
        <taxon>Craniata</taxon>
        <taxon>Vertebrata</taxon>
        <taxon>Euteleostomi</taxon>
        <taxon>Mammalia</taxon>
        <taxon>Eutheria</taxon>
        <taxon>Euarchontoglires</taxon>
        <taxon>Scandentia</taxon>
        <taxon>Tupaiidae</taxon>
        <taxon>Tupaia</taxon>
    </lineage>
</organism>
<dbReference type="GO" id="GO:0030550">
    <property type="term" value="F:acetylcholine receptor inhibitor activity"/>
    <property type="evidence" value="ECO:0007669"/>
    <property type="project" value="TreeGrafter"/>
</dbReference>
<dbReference type="FunCoup" id="L9KGJ7">
    <property type="interactions" value="1"/>
</dbReference>
<sequence>MKPHFAGILLSTLLGVVLGNRMRCYDCGGGPGSCKETVTTCAEGERCGFLERRPQPGLGQIKISGKPSVTLIHHHPACVAAHHCNQVETESVGDVTYTTHRDCCLGDLCNSAVASTAAPTCIVAALVWLLPGLWRG</sequence>
<dbReference type="InterPro" id="IPR016054">
    <property type="entry name" value="LY6_UPA_recep-like"/>
</dbReference>
<comment type="subcellular location">
    <subcellularLocation>
        <location evidence="1">Cell membrane</location>
    </subcellularLocation>
</comment>
<keyword evidence="4" id="KW-0472">Membrane</keyword>
<dbReference type="Pfam" id="PF00021">
    <property type="entry name" value="UPAR_LY6"/>
    <property type="match status" value="1"/>
</dbReference>
<evidence type="ECO:0000256" key="3">
    <source>
        <dbReference type="ARBA" id="ARBA00022729"/>
    </source>
</evidence>
<evidence type="ECO:0000256" key="6">
    <source>
        <dbReference type="ARBA" id="ARBA00023180"/>
    </source>
</evidence>
<dbReference type="SUPFAM" id="SSF57302">
    <property type="entry name" value="Snake toxin-like"/>
    <property type="match status" value="1"/>
</dbReference>
<feature type="domain" description="UPAR/Ly6" evidence="8">
    <location>
        <begin position="21"/>
        <end position="112"/>
    </location>
</feature>
<name>L9KGJ7_TUPCH</name>
<evidence type="ECO:0000256" key="2">
    <source>
        <dbReference type="ARBA" id="ARBA00022475"/>
    </source>
</evidence>
<dbReference type="GO" id="GO:0009897">
    <property type="term" value="C:external side of plasma membrane"/>
    <property type="evidence" value="ECO:0007669"/>
    <property type="project" value="TreeGrafter"/>
</dbReference>
<keyword evidence="3 7" id="KW-0732">Signal</keyword>
<dbReference type="EMBL" id="KB320852">
    <property type="protein sequence ID" value="ELW61861.1"/>
    <property type="molecule type" value="Genomic_DNA"/>
</dbReference>
<dbReference type="Gene3D" id="2.10.60.10">
    <property type="entry name" value="CD59"/>
    <property type="match status" value="1"/>
</dbReference>
<dbReference type="PANTHER" id="PTHR32286:SF9">
    <property type="entry name" value="LYMPHOCYTE ANTIGEN 6 COMPLEX LOCUS PROTEIN G6D"/>
    <property type="match status" value="1"/>
</dbReference>
<evidence type="ECO:0000256" key="4">
    <source>
        <dbReference type="ARBA" id="ARBA00023136"/>
    </source>
</evidence>
<dbReference type="InterPro" id="IPR045860">
    <property type="entry name" value="Snake_toxin-like_sf"/>
</dbReference>
<dbReference type="PANTHER" id="PTHR32286">
    <property type="entry name" value="LYMPHOCYTE ANTIGEN 6 COMPLEX LOCUS PROTEIN G6F"/>
    <property type="match status" value="1"/>
</dbReference>
<dbReference type="OrthoDB" id="9436841at2759"/>
<reference evidence="10" key="2">
    <citation type="journal article" date="2013" name="Nat. Commun.">
        <title>Genome of the Chinese tree shrew.</title>
        <authorList>
            <person name="Fan Y."/>
            <person name="Huang Z.Y."/>
            <person name="Cao C.C."/>
            <person name="Chen C.S."/>
            <person name="Chen Y.X."/>
            <person name="Fan D.D."/>
            <person name="He J."/>
            <person name="Hou H.L."/>
            <person name="Hu L."/>
            <person name="Hu X.T."/>
            <person name="Jiang X.T."/>
            <person name="Lai R."/>
            <person name="Lang Y.S."/>
            <person name="Liang B."/>
            <person name="Liao S.G."/>
            <person name="Mu D."/>
            <person name="Ma Y.Y."/>
            <person name="Niu Y.Y."/>
            <person name="Sun X.Q."/>
            <person name="Xia J.Q."/>
            <person name="Xiao J."/>
            <person name="Xiong Z.Q."/>
            <person name="Xu L."/>
            <person name="Yang L."/>
            <person name="Zhang Y."/>
            <person name="Zhao W."/>
            <person name="Zhao X.D."/>
            <person name="Zheng Y.T."/>
            <person name="Zhou J.M."/>
            <person name="Zhu Y.B."/>
            <person name="Zhang G.J."/>
            <person name="Wang J."/>
            <person name="Yao Y.G."/>
        </authorList>
    </citation>
    <scope>NUCLEOTIDE SEQUENCE [LARGE SCALE GENOMIC DNA]</scope>
</reference>
<evidence type="ECO:0000256" key="5">
    <source>
        <dbReference type="ARBA" id="ARBA00023157"/>
    </source>
</evidence>
<dbReference type="CDD" id="cd23547">
    <property type="entry name" value="TFP_LU_ECD_Ly6G6d"/>
    <property type="match status" value="1"/>
</dbReference>
<protein>
    <submittedName>
        <fullName evidence="9">Lymphocyte antigen 6 complex locus protein G6d</fullName>
    </submittedName>
</protein>
<dbReference type="InterPro" id="IPR026524">
    <property type="entry name" value="LY6G6d/LY6G6f"/>
</dbReference>
<proteinExistence type="predicted"/>
<accession>L9KGJ7</accession>
<evidence type="ECO:0000256" key="7">
    <source>
        <dbReference type="SAM" id="SignalP"/>
    </source>
</evidence>
<dbReference type="GO" id="GO:0045202">
    <property type="term" value="C:synapse"/>
    <property type="evidence" value="ECO:0007669"/>
    <property type="project" value="GOC"/>
</dbReference>
<keyword evidence="6" id="KW-0325">Glycoprotein</keyword>
<dbReference type="GO" id="GO:0095500">
    <property type="term" value="P:acetylcholine receptor signaling pathway"/>
    <property type="evidence" value="ECO:0007669"/>
    <property type="project" value="TreeGrafter"/>
</dbReference>